<reference evidence="2 3" key="1">
    <citation type="journal article" date="2019" name="Philos. Trans. R. Soc. Lond., B, Biol. Sci.">
        <title>Ant behaviour and brain gene expression of defending hosts depend on the ecological success of the intruding social parasite.</title>
        <authorList>
            <person name="Kaur R."/>
            <person name="Stoldt M."/>
            <person name="Jongepier E."/>
            <person name="Feldmeyer B."/>
            <person name="Menzel F."/>
            <person name="Bornberg-Bauer E."/>
            <person name="Foitzik S."/>
        </authorList>
    </citation>
    <scope>NUCLEOTIDE SEQUENCE [LARGE SCALE GENOMIC DNA]</scope>
    <source>
        <tissue evidence="2">Whole body</tissue>
    </source>
</reference>
<feature type="region of interest" description="Disordered" evidence="1">
    <location>
        <begin position="198"/>
        <end position="217"/>
    </location>
</feature>
<dbReference type="EMBL" id="QBLH01002887">
    <property type="protein sequence ID" value="TGZ46408.1"/>
    <property type="molecule type" value="Genomic_DNA"/>
</dbReference>
<evidence type="ECO:0000313" key="2">
    <source>
        <dbReference type="EMBL" id="TGZ46408.1"/>
    </source>
</evidence>
<feature type="compositionally biased region" description="Basic and acidic residues" evidence="1">
    <location>
        <begin position="231"/>
        <end position="290"/>
    </location>
</feature>
<comment type="caution">
    <text evidence="2">The sequence shown here is derived from an EMBL/GenBank/DDBJ whole genome shotgun (WGS) entry which is preliminary data.</text>
</comment>
<evidence type="ECO:0000313" key="3">
    <source>
        <dbReference type="Proteomes" id="UP000310200"/>
    </source>
</evidence>
<proteinExistence type="predicted"/>
<feature type="region of interest" description="Disordered" evidence="1">
    <location>
        <begin position="76"/>
        <end position="95"/>
    </location>
</feature>
<feature type="region of interest" description="Disordered" evidence="1">
    <location>
        <begin position="228"/>
        <end position="290"/>
    </location>
</feature>
<gene>
    <name evidence="2" type="ORF">DBV15_03644</name>
</gene>
<dbReference type="Proteomes" id="UP000310200">
    <property type="component" value="Unassembled WGS sequence"/>
</dbReference>
<keyword evidence="3" id="KW-1185">Reference proteome</keyword>
<name>A0A4S2KFN0_9HYME</name>
<organism evidence="2 3">
    <name type="scientific">Temnothorax longispinosus</name>
    <dbReference type="NCBI Taxonomy" id="300112"/>
    <lineage>
        <taxon>Eukaryota</taxon>
        <taxon>Metazoa</taxon>
        <taxon>Ecdysozoa</taxon>
        <taxon>Arthropoda</taxon>
        <taxon>Hexapoda</taxon>
        <taxon>Insecta</taxon>
        <taxon>Pterygota</taxon>
        <taxon>Neoptera</taxon>
        <taxon>Endopterygota</taxon>
        <taxon>Hymenoptera</taxon>
        <taxon>Apocrita</taxon>
        <taxon>Aculeata</taxon>
        <taxon>Formicoidea</taxon>
        <taxon>Formicidae</taxon>
        <taxon>Myrmicinae</taxon>
        <taxon>Temnothorax</taxon>
    </lineage>
</organism>
<accession>A0A4S2KFN0</accession>
<sequence>MVQMVKKKVPTNRREITLHRHYPRFQFRNVNSELTKQVRPRGKKIKTFAGRPHRRRIPVLLIVHVAEDNVVGRQFPGKGLKRPERRKKGNFGPCISQRSRRCEKTTDTVAAELSVSLVCMRKGKITLDYPIYGNVRTHVRNALLSQTQHQKSRPAFAFYSASTMPDKKERRGGKKRSHPPLAPTLLFPRFLPSRLERGKKTSGVGCGDGGSAECEGRDDGCCTGKRKERRIVKEKGRSEKERRKEDVVFLGQGEKRERERGKEDEKKPKEYVRVVKGTRRDRGEIRTMRL</sequence>
<feature type="compositionally biased region" description="Basic residues" evidence="1">
    <location>
        <begin position="79"/>
        <end position="89"/>
    </location>
</feature>
<feature type="region of interest" description="Disordered" evidence="1">
    <location>
        <begin position="161"/>
        <end position="185"/>
    </location>
</feature>
<evidence type="ECO:0000256" key="1">
    <source>
        <dbReference type="SAM" id="MobiDB-lite"/>
    </source>
</evidence>
<dbReference type="AlphaFoldDB" id="A0A4S2KFN0"/>
<protein>
    <submittedName>
        <fullName evidence="2">Uncharacterized protein</fullName>
    </submittedName>
</protein>